<name>A0ABV9EEX6_9ACTN</name>
<proteinExistence type="predicted"/>
<comment type="caution">
    <text evidence="2">The sequence shown here is derived from an EMBL/GenBank/DDBJ whole genome shotgun (WGS) entry which is preliminary data.</text>
</comment>
<dbReference type="GO" id="GO:0004519">
    <property type="term" value="F:endonuclease activity"/>
    <property type="evidence" value="ECO:0007669"/>
    <property type="project" value="UniProtKB-KW"/>
</dbReference>
<sequence>MTVEVRSQIITDPELPDWLIPPSKGFTANDLDHLVELPAHTELLDGSLVFVSPQASFHTITLYVLEKGLRGNAPADLRVRREMSVVLGPRQRPEPDLVVLQATADPGPDVTAYEAADILLAVEVVDPASQTRDRGRKPQLYASAGIGHFWRVEQNSGRVTVYVYELDPATSVYSLMGIHHDKLHLTVPFEIEIDLTEIENL</sequence>
<evidence type="ECO:0000313" key="2">
    <source>
        <dbReference type="EMBL" id="MFC4586649.1"/>
    </source>
</evidence>
<keyword evidence="2" id="KW-0378">Hydrolase</keyword>
<dbReference type="PANTHER" id="PTHR35400">
    <property type="entry name" value="SLR1083 PROTEIN"/>
    <property type="match status" value="1"/>
</dbReference>
<keyword evidence="3" id="KW-1185">Reference proteome</keyword>
<dbReference type="Pfam" id="PF05685">
    <property type="entry name" value="Uma2"/>
    <property type="match status" value="1"/>
</dbReference>
<feature type="domain" description="Putative restriction endonuclease" evidence="1">
    <location>
        <begin position="39"/>
        <end position="184"/>
    </location>
</feature>
<dbReference type="EMBL" id="JBHSFN010000005">
    <property type="protein sequence ID" value="MFC4586649.1"/>
    <property type="molecule type" value="Genomic_DNA"/>
</dbReference>
<dbReference type="Proteomes" id="UP001595891">
    <property type="component" value="Unassembled WGS sequence"/>
</dbReference>
<organism evidence="2 3">
    <name type="scientific">Sphaerisporangium corydalis</name>
    <dbReference type="NCBI Taxonomy" id="1441875"/>
    <lineage>
        <taxon>Bacteria</taxon>
        <taxon>Bacillati</taxon>
        <taxon>Actinomycetota</taxon>
        <taxon>Actinomycetes</taxon>
        <taxon>Streptosporangiales</taxon>
        <taxon>Streptosporangiaceae</taxon>
        <taxon>Sphaerisporangium</taxon>
    </lineage>
</organism>
<dbReference type="Gene3D" id="3.90.1570.10">
    <property type="entry name" value="tt1808, chain A"/>
    <property type="match status" value="1"/>
</dbReference>
<evidence type="ECO:0000313" key="3">
    <source>
        <dbReference type="Proteomes" id="UP001595891"/>
    </source>
</evidence>
<dbReference type="InterPro" id="IPR008538">
    <property type="entry name" value="Uma2"/>
</dbReference>
<dbReference type="InterPro" id="IPR011335">
    <property type="entry name" value="Restrct_endonuc-II-like"/>
</dbReference>
<dbReference type="RefSeq" id="WP_262841336.1">
    <property type="nucleotide sequence ID" value="NZ_JANZYP010000005.1"/>
</dbReference>
<protein>
    <submittedName>
        <fullName evidence="2">Uma2 family endonuclease</fullName>
    </submittedName>
</protein>
<accession>A0ABV9EEX6</accession>
<keyword evidence="2" id="KW-0255">Endonuclease</keyword>
<gene>
    <name evidence="2" type="ORF">ACFO8L_11225</name>
</gene>
<evidence type="ECO:0000259" key="1">
    <source>
        <dbReference type="Pfam" id="PF05685"/>
    </source>
</evidence>
<reference evidence="3" key="1">
    <citation type="journal article" date="2019" name="Int. J. Syst. Evol. Microbiol.">
        <title>The Global Catalogue of Microorganisms (GCM) 10K type strain sequencing project: providing services to taxonomists for standard genome sequencing and annotation.</title>
        <authorList>
            <consortium name="The Broad Institute Genomics Platform"/>
            <consortium name="The Broad Institute Genome Sequencing Center for Infectious Disease"/>
            <person name="Wu L."/>
            <person name="Ma J."/>
        </authorList>
    </citation>
    <scope>NUCLEOTIDE SEQUENCE [LARGE SCALE GENOMIC DNA]</scope>
    <source>
        <strain evidence="3">CCUG 49560</strain>
    </source>
</reference>
<keyword evidence="2" id="KW-0540">Nuclease</keyword>
<dbReference type="InterPro" id="IPR012296">
    <property type="entry name" value="Nuclease_put_TT1808"/>
</dbReference>
<dbReference type="PANTHER" id="PTHR35400:SF3">
    <property type="entry name" value="SLL1072 PROTEIN"/>
    <property type="match status" value="1"/>
</dbReference>
<dbReference type="SUPFAM" id="SSF52980">
    <property type="entry name" value="Restriction endonuclease-like"/>
    <property type="match status" value="1"/>
</dbReference>
<dbReference type="CDD" id="cd06260">
    <property type="entry name" value="DUF820-like"/>
    <property type="match status" value="1"/>
</dbReference>